<feature type="transmembrane region" description="Helical" evidence="2">
    <location>
        <begin position="180"/>
        <end position="198"/>
    </location>
</feature>
<evidence type="ECO:0000256" key="2">
    <source>
        <dbReference type="SAM" id="Phobius"/>
    </source>
</evidence>
<keyword evidence="2" id="KW-1133">Transmembrane helix</keyword>
<feature type="compositionally biased region" description="Low complexity" evidence="1">
    <location>
        <begin position="49"/>
        <end position="63"/>
    </location>
</feature>
<feature type="compositionally biased region" description="Low complexity" evidence="1">
    <location>
        <begin position="24"/>
        <end position="39"/>
    </location>
</feature>
<evidence type="ECO:0000313" key="3">
    <source>
        <dbReference type="EMBL" id="GAA2137484.1"/>
    </source>
</evidence>
<protein>
    <recommendedName>
        <fullName evidence="5">Prenyltransferase</fullName>
    </recommendedName>
</protein>
<dbReference type="Proteomes" id="UP001501771">
    <property type="component" value="Unassembled WGS sequence"/>
</dbReference>
<name>A0ABN2Z6A3_9ACTN</name>
<feature type="compositionally biased region" description="Basic residues" evidence="1">
    <location>
        <begin position="1"/>
        <end position="11"/>
    </location>
</feature>
<dbReference type="Gene3D" id="1.10.357.140">
    <property type="entry name" value="UbiA prenyltransferase"/>
    <property type="match status" value="1"/>
</dbReference>
<dbReference type="EMBL" id="BAAAQR010000001">
    <property type="protein sequence ID" value="GAA2137484.1"/>
    <property type="molecule type" value="Genomic_DNA"/>
</dbReference>
<dbReference type="RefSeq" id="WP_344146930.1">
    <property type="nucleotide sequence ID" value="NZ_BAAAQR010000001.1"/>
</dbReference>
<feature type="transmembrane region" description="Helical" evidence="2">
    <location>
        <begin position="156"/>
        <end position="174"/>
    </location>
</feature>
<accession>A0ABN2Z6A3</accession>
<evidence type="ECO:0000256" key="1">
    <source>
        <dbReference type="SAM" id="MobiDB-lite"/>
    </source>
</evidence>
<proteinExistence type="predicted"/>
<comment type="caution">
    <text evidence="3">The sequence shown here is derived from an EMBL/GenBank/DDBJ whole genome shotgun (WGS) entry which is preliminary data.</text>
</comment>
<evidence type="ECO:0008006" key="5">
    <source>
        <dbReference type="Google" id="ProtNLM"/>
    </source>
</evidence>
<evidence type="ECO:0000313" key="4">
    <source>
        <dbReference type="Proteomes" id="UP001501771"/>
    </source>
</evidence>
<dbReference type="InterPro" id="IPR044878">
    <property type="entry name" value="UbiA_sf"/>
</dbReference>
<keyword evidence="4" id="KW-1185">Reference proteome</keyword>
<feature type="region of interest" description="Disordered" evidence="1">
    <location>
        <begin position="1"/>
        <end position="72"/>
    </location>
</feature>
<feature type="transmembrane region" description="Helical" evidence="2">
    <location>
        <begin position="236"/>
        <end position="260"/>
    </location>
</feature>
<gene>
    <name evidence="3" type="ORF">GCM10009844_04550</name>
</gene>
<keyword evidence="2" id="KW-0812">Transmembrane</keyword>
<organism evidence="3 4">
    <name type="scientific">Nocardioides koreensis</name>
    <dbReference type="NCBI Taxonomy" id="433651"/>
    <lineage>
        <taxon>Bacteria</taxon>
        <taxon>Bacillati</taxon>
        <taxon>Actinomycetota</taxon>
        <taxon>Actinomycetes</taxon>
        <taxon>Propionibacteriales</taxon>
        <taxon>Nocardioidaceae</taxon>
        <taxon>Nocardioides</taxon>
    </lineage>
</organism>
<feature type="transmembrane region" description="Helical" evidence="2">
    <location>
        <begin position="205"/>
        <end position="224"/>
    </location>
</feature>
<reference evidence="3 4" key="1">
    <citation type="journal article" date="2019" name="Int. J. Syst. Evol. Microbiol.">
        <title>The Global Catalogue of Microorganisms (GCM) 10K type strain sequencing project: providing services to taxonomists for standard genome sequencing and annotation.</title>
        <authorList>
            <consortium name="The Broad Institute Genomics Platform"/>
            <consortium name="The Broad Institute Genome Sequencing Center for Infectious Disease"/>
            <person name="Wu L."/>
            <person name="Ma J."/>
        </authorList>
    </citation>
    <scope>NUCLEOTIDE SEQUENCE [LARGE SCALE GENOMIC DNA]</scope>
    <source>
        <strain evidence="3 4">JCM 16022</strain>
    </source>
</reference>
<sequence>MAIIKRARTRGARPGDGSGPTPEPAAGSPAAPAGDAPATGGPPAPQPAAQPESTDPTPAAPQRRAPRRARRRSLTSAWPFQLLRAAHPRQALLTAAGLGIAAALDGRPLREIGLVVATVLVGQAVLGWHNDLVDRARDLRHDTAGKPVAQGLLDPGTVWFSLICGVLLVVPLSVNNGVTAGSAYLIALVIGLLGNVVLRRGLLSWLPWAASYALFPAFLSYGGWGGDATGNPPEISITVLAALLGVGAHFLRSLPGLVADHEDGWRSLPLRVALRTGATRLLVISLVWTGLVLAGLLVTGSLVGLDQ</sequence>
<feature type="transmembrane region" description="Helical" evidence="2">
    <location>
        <begin position="281"/>
        <end position="305"/>
    </location>
</feature>
<keyword evidence="2" id="KW-0472">Membrane</keyword>